<proteinExistence type="predicted"/>
<comment type="caution">
    <text evidence="1">The sequence shown here is derived from an EMBL/GenBank/DDBJ whole genome shotgun (WGS) entry which is preliminary data.</text>
</comment>
<dbReference type="Pfam" id="PF11159">
    <property type="entry name" value="DUF2939"/>
    <property type="match status" value="1"/>
</dbReference>
<dbReference type="AlphaFoldDB" id="A0A7Y9FPP4"/>
<protein>
    <recommendedName>
        <fullName evidence="3">DUF2939 domain-containing protein</fullName>
    </recommendedName>
</protein>
<dbReference type="InterPro" id="IPR021330">
    <property type="entry name" value="DUF2939"/>
</dbReference>
<organism evidence="1 2">
    <name type="scientific">Sphingomonas melonis</name>
    <dbReference type="NCBI Taxonomy" id="152682"/>
    <lineage>
        <taxon>Bacteria</taxon>
        <taxon>Pseudomonadati</taxon>
        <taxon>Pseudomonadota</taxon>
        <taxon>Alphaproteobacteria</taxon>
        <taxon>Sphingomonadales</taxon>
        <taxon>Sphingomonadaceae</taxon>
        <taxon>Sphingomonas</taxon>
    </lineage>
</organism>
<accession>A0A7Y9FPP4</accession>
<evidence type="ECO:0000313" key="1">
    <source>
        <dbReference type="EMBL" id="NYD91181.1"/>
    </source>
</evidence>
<reference evidence="1 2" key="1">
    <citation type="submission" date="2020-08" db="EMBL/GenBank/DDBJ databases">
        <title>The Agave Microbiome: Exploring the role of microbial communities in plant adaptations to desert environments.</title>
        <authorList>
            <person name="Partida-Martinez L.P."/>
        </authorList>
    </citation>
    <scope>NUCLEOTIDE SEQUENCE [LARGE SCALE GENOMIC DNA]</scope>
    <source>
        <strain evidence="1 2">AS2.3</strain>
    </source>
</reference>
<dbReference type="Proteomes" id="UP000517753">
    <property type="component" value="Unassembled WGS sequence"/>
</dbReference>
<gene>
    <name evidence="1" type="ORF">HD841_002988</name>
</gene>
<keyword evidence="2" id="KW-1185">Reference proteome</keyword>
<dbReference type="EMBL" id="JACCBY010000004">
    <property type="protein sequence ID" value="NYD91181.1"/>
    <property type="molecule type" value="Genomic_DNA"/>
</dbReference>
<evidence type="ECO:0008006" key="3">
    <source>
        <dbReference type="Google" id="ProtNLM"/>
    </source>
</evidence>
<name>A0A7Y9FPP4_9SPHN</name>
<sequence length="136" mass="15036">MDFPAVRESLKAQLTPALTQTMQSDPDLRTNPFTGLGLMMMPAIIGKMVDAVVTPEAMSAMMKSGRIVRRQAKASAHAKVDYTYGYRDLDHFAVTALAADTKADDAPTLVFERRGLLAWKLVRIEVPAAALTRWRK</sequence>
<evidence type="ECO:0000313" key="2">
    <source>
        <dbReference type="Proteomes" id="UP000517753"/>
    </source>
</evidence>